<proteinExistence type="predicted"/>
<organism evidence="1">
    <name type="scientific">viral metagenome</name>
    <dbReference type="NCBI Taxonomy" id="1070528"/>
    <lineage>
        <taxon>unclassified sequences</taxon>
        <taxon>metagenomes</taxon>
        <taxon>organismal metagenomes</taxon>
    </lineage>
</organism>
<protein>
    <submittedName>
        <fullName evidence="1">Uncharacterized protein</fullName>
    </submittedName>
</protein>
<sequence>MSKAEAIMQLEEMPEDKFQAFFKGLPMRIQLCVQGGLVDWRECLANWYIREGEKP</sequence>
<dbReference type="AlphaFoldDB" id="A0A6H2A5B3"/>
<gene>
    <name evidence="1" type="ORF">TM448A05580_0009</name>
</gene>
<evidence type="ECO:0000313" key="1">
    <source>
        <dbReference type="EMBL" id="QJA54725.1"/>
    </source>
</evidence>
<name>A0A6H2A5B3_9ZZZZ</name>
<accession>A0A6H2A5B3</accession>
<reference evidence="1" key="1">
    <citation type="submission" date="2020-03" db="EMBL/GenBank/DDBJ databases">
        <title>The deep terrestrial virosphere.</title>
        <authorList>
            <person name="Holmfeldt K."/>
            <person name="Nilsson E."/>
            <person name="Simone D."/>
            <person name="Lopez-Fernandez M."/>
            <person name="Wu X."/>
            <person name="de Brujin I."/>
            <person name="Lundin D."/>
            <person name="Andersson A."/>
            <person name="Bertilsson S."/>
            <person name="Dopson M."/>
        </authorList>
    </citation>
    <scope>NUCLEOTIDE SEQUENCE</scope>
    <source>
        <strain evidence="1">TM448A05580</strain>
    </source>
</reference>
<dbReference type="EMBL" id="MT144532">
    <property type="protein sequence ID" value="QJA54725.1"/>
    <property type="molecule type" value="Genomic_DNA"/>
</dbReference>